<proteinExistence type="predicted"/>
<evidence type="ECO:0000313" key="2">
    <source>
        <dbReference type="Proteomes" id="UP001139722"/>
    </source>
</evidence>
<dbReference type="AlphaFoldDB" id="A0A9X2KBQ5"/>
<name>A0A9X2KBQ5_9MICO</name>
<accession>A0A9X2KBQ5</accession>
<sequence>MSAIGFVAAARVTRVSVVRNRRRGERRMSATPAKA</sequence>
<dbReference type="Proteomes" id="UP001139722">
    <property type="component" value="Unassembled WGS sequence"/>
</dbReference>
<keyword evidence="2" id="KW-1185">Reference proteome</keyword>
<protein>
    <submittedName>
        <fullName evidence="1">Uncharacterized protein</fullName>
    </submittedName>
</protein>
<dbReference type="EMBL" id="JAMZDY010000001">
    <property type="protein sequence ID" value="MCP2371618.1"/>
    <property type="molecule type" value="Genomic_DNA"/>
</dbReference>
<comment type="caution">
    <text evidence="1">The sequence shown here is derived from an EMBL/GenBank/DDBJ whole genome shotgun (WGS) entry which is preliminary data.</text>
</comment>
<gene>
    <name evidence="1" type="ORF">BJ978_002294</name>
</gene>
<organism evidence="1 2">
    <name type="scientific">Agromyces terreus</name>
    <dbReference type="NCBI Taxonomy" id="424795"/>
    <lineage>
        <taxon>Bacteria</taxon>
        <taxon>Bacillati</taxon>
        <taxon>Actinomycetota</taxon>
        <taxon>Actinomycetes</taxon>
        <taxon>Micrococcales</taxon>
        <taxon>Microbacteriaceae</taxon>
        <taxon>Agromyces</taxon>
    </lineage>
</organism>
<evidence type="ECO:0000313" key="1">
    <source>
        <dbReference type="EMBL" id="MCP2371618.1"/>
    </source>
</evidence>
<reference evidence="1" key="1">
    <citation type="submission" date="2022-06" db="EMBL/GenBank/DDBJ databases">
        <title>Sequencing the genomes of 1000 actinobacteria strains.</title>
        <authorList>
            <person name="Klenk H.-P."/>
        </authorList>
    </citation>
    <scope>NUCLEOTIDE SEQUENCE</scope>
    <source>
        <strain evidence="1">DSM 22016</strain>
    </source>
</reference>